<protein>
    <submittedName>
        <fullName evidence="4">Floral homeotic AGAMOUS-like protein</fullName>
    </submittedName>
</protein>
<dbReference type="GO" id="GO:0005634">
    <property type="term" value="C:nucleus"/>
    <property type="evidence" value="ECO:0007669"/>
    <property type="project" value="InterPro"/>
</dbReference>
<evidence type="ECO:0000256" key="1">
    <source>
        <dbReference type="SAM" id="Coils"/>
    </source>
</evidence>
<organism evidence="4 5">
    <name type="scientific">Gossypium arboreum</name>
    <name type="common">Tree cotton</name>
    <name type="synonym">Gossypium nanking</name>
    <dbReference type="NCBI Taxonomy" id="29729"/>
    <lineage>
        <taxon>Eukaryota</taxon>
        <taxon>Viridiplantae</taxon>
        <taxon>Streptophyta</taxon>
        <taxon>Embryophyta</taxon>
        <taxon>Tracheophyta</taxon>
        <taxon>Spermatophyta</taxon>
        <taxon>Magnoliopsida</taxon>
        <taxon>eudicotyledons</taxon>
        <taxon>Gunneridae</taxon>
        <taxon>Pentapetalae</taxon>
        <taxon>rosids</taxon>
        <taxon>malvids</taxon>
        <taxon>Malvales</taxon>
        <taxon>Malvaceae</taxon>
        <taxon>Malvoideae</taxon>
        <taxon>Gossypium</taxon>
    </lineage>
</organism>
<dbReference type="AlphaFoldDB" id="A0A0B0N4T2"/>
<feature type="transmembrane region" description="Helical" evidence="2">
    <location>
        <begin position="186"/>
        <end position="207"/>
    </location>
</feature>
<dbReference type="EMBL" id="JRRC01445991">
    <property type="protein sequence ID" value="KHG06196.1"/>
    <property type="molecule type" value="Genomic_DNA"/>
</dbReference>
<dbReference type="Pfam" id="PF01486">
    <property type="entry name" value="K-box"/>
    <property type="match status" value="1"/>
</dbReference>
<evidence type="ECO:0000313" key="4">
    <source>
        <dbReference type="EMBL" id="KHG06196.1"/>
    </source>
</evidence>
<dbReference type="PROSITE" id="PS51297">
    <property type="entry name" value="K_BOX"/>
    <property type="match status" value="1"/>
</dbReference>
<evidence type="ECO:0000256" key="2">
    <source>
        <dbReference type="SAM" id="Phobius"/>
    </source>
</evidence>
<keyword evidence="1" id="KW-0175">Coiled coil</keyword>
<accession>A0A0B0N4T2</accession>
<dbReference type="InterPro" id="IPR002487">
    <property type="entry name" value="TF_Kbox"/>
</dbReference>
<keyword evidence="2" id="KW-0472">Membrane</keyword>
<comment type="caution">
    <text evidence="4">The sequence shown here is derived from an EMBL/GenBank/DDBJ whole genome shotgun (WGS) entry which is preliminary data.</text>
</comment>
<name>A0A0B0N4T2_GOSAR</name>
<feature type="domain" description="K-box" evidence="3">
    <location>
        <begin position="46"/>
        <end position="136"/>
    </location>
</feature>
<proteinExistence type="predicted"/>
<dbReference type="Proteomes" id="UP000032142">
    <property type="component" value="Unassembled WGS sequence"/>
</dbReference>
<feature type="coiled-coil region" evidence="1">
    <location>
        <begin position="46"/>
        <end position="103"/>
    </location>
</feature>
<keyword evidence="2" id="KW-0812">Transmembrane</keyword>
<keyword evidence="5" id="KW-1185">Reference proteome</keyword>
<gene>
    <name evidence="4" type="ORF">F383_32655</name>
</gene>
<dbReference type="GO" id="GO:0003700">
    <property type="term" value="F:DNA-binding transcription factor activity"/>
    <property type="evidence" value="ECO:0007669"/>
    <property type="project" value="InterPro"/>
</dbReference>
<sequence>MTTELPTSITCDDDDEDEDIIVKATIERYKKASDSSNTGSVAEVNAQFYQQEADKLRNQIRNLQNANRHMLGESIGGLPMKELKSLESRLEKGISRIRSKKNELLFAEIEYMQKREIDLHNNNQLLRAKIAENERKQQSMNLMPGGSSANFEALHSQPYDSRNYFQVDALQPATNYYNPQQQQDQIALQLLMLWGRAWFIAAVSVLVKNILALCQMKATI</sequence>
<evidence type="ECO:0000259" key="3">
    <source>
        <dbReference type="PROSITE" id="PS51297"/>
    </source>
</evidence>
<reference evidence="5" key="1">
    <citation type="submission" date="2014-09" db="EMBL/GenBank/DDBJ databases">
        <authorList>
            <person name="Mudge J."/>
            <person name="Ramaraj T."/>
            <person name="Lindquist I.E."/>
            <person name="Bharti A.K."/>
            <person name="Sundararajan A."/>
            <person name="Cameron C.T."/>
            <person name="Woodward J.E."/>
            <person name="May G.D."/>
            <person name="Brubaker C."/>
            <person name="Broadhvest J."/>
            <person name="Wilkins T.A."/>
        </authorList>
    </citation>
    <scope>NUCLEOTIDE SEQUENCE</scope>
    <source>
        <strain evidence="5">cv. AKA8401</strain>
    </source>
</reference>
<evidence type="ECO:0000313" key="5">
    <source>
        <dbReference type="Proteomes" id="UP000032142"/>
    </source>
</evidence>
<keyword evidence="2" id="KW-1133">Transmembrane helix</keyword>